<evidence type="ECO:0000259" key="1">
    <source>
        <dbReference type="Pfam" id="PF00027"/>
    </source>
</evidence>
<name>A0A1W2E8W4_9SPHI</name>
<sequence length="138" mass="16259">MSIALRKHIEKITPLTDAEFDYVISLFTRKKMKKHQFLIQEDTEVLNDYWVWSGLLKAYHTDLEGKMHILQFAMEDWWISDYQALNNQTPATIAMDCIEDSELLVLSRDNKEKLCNELHKISNFFRQKSSAGYVALQQ</sequence>
<dbReference type="EMBL" id="FWXT01000005">
    <property type="protein sequence ID" value="SMD06184.1"/>
    <property type="molecule type" value="Genomic_DNA"/>
</dbReference>
<dbReference type="OrthoDB" id="1092431at2"/>
<evidence type="ECO:0000313" key="3">
    <source>
        <dbReference type="Proteomes" id="UP000192756"/>
    </source>
</evidence>
<dbReference type="Proteomes" id="UP000192756">
    <property type="component" value="Unassembled WGS sequence"/>
</dbReference>
<dbReference type="InterPro" id="IPR000595">
    <property type="entry name" value="cNMP-bd_dom"/>
</dbReference>
<feature type="domain" description="Cyclic nucleotide-binding" evidence="1">
    <location>
        <begin position="30"/>
        <end position="116"/>
    </location>
</feature>
<dbReference type="Gene3D" id="2.60.120.10">
    <property type="entry name" value="Jelly Rolls"/>
    <property type="match status" value="1"/>
</dbReference>
<keyword evidence="3" id="KW-1185">Reference proteome</keyword>
<dbReference type="STRING" id="151894.SAMN04488524_4569"/>
<dbReference type="RefSeq" id="WP_084241350.1">
    <property type="nucleotide sequence ID" value="NZ_FWXT01000005.1"/>
</dbReference>
<dbReference type="InterPro" id="IPR014710">
    <property type="entry name" value="RmlC-like_jellyroll"/>
</dbReference>
<reference evidence="3" key="1">
    <citation type="submission" date="2017-04" db="EMBL/GenBank/DDBJ databases">
        <authorList>
            <person name="Varghese N."/>
            <person name="Submissions S."/>
        </authorList>
    </citation>
    <scope>NUCLEOTIDE SEQUENCE [LARGE SCALE GENOMIC DNA]</scope>
    <source>
        <strain evidence="3">DSM 12126</strain>
    </source>
</reference>
<organism evidence="2 3">
    <name type="scientific">Pedobacter africanus</name>
    <dbReference type="NCBI Taxonomy" id="151894"/>
    <lineage>
        <taxon>Bacteria</taxon>
        <taxon>Pseudomonadati</taxon>
        <taxon>Bacteroidota</taxon>
        <taxon>Sphingobacteriia</taxon>
        <taxon>Sphingobacteriales</taxon>
        <taxon>Sphingobacteriaceae</taxon>
        <taxon>Pedobacter</taxon>
    </lineage>
</organism>
<accession>A0A1W2E8W4</accession>
<protein>
    <submittedName>
        <fullName evidence="2">Cyclic nucleotide-binding domain-containing protein</fullName>
    </submittedName>
</protein>
<gene>
    <name evidence="2" type="ORF">SAMN04488524_4569</name>
</gene>
<proteinExistence type="predicted"/>
<dbReference type="AlphaFoldDB" id="A0A1W2E8W4"/>
<dbReference type="InterPro" id="IPR018490">
    <property type="entry name" value="cNMP-bd_dom_sf"/>
</dbReference>
<dbReference type="Pfam" id="PF00027">
    <property type="entry name" value="cNMP_binding"/>
    <property type="match status" value="1"/>
</dbReference>
<evidence type="ECO:0000313" key="2">
    <source>
        <dbReference type="EMBL" id="SMD06184.1"/>
    </source>
</evidence>
<dbReference type="SUPFAM" id="SSF51206">
    <property type="entry name" value="cAMP-binding domain-like"/>
    <property type="match status" value="1"/>
</dbReference>